<keyword evidence="1" id="KW-1133">Transmembrane helix</keyword>
<dbReference type="AlphaFoldDB" id="A0A1W0W605"/>
<reference evidence="3" key="2">
    <citation type="journal article" date="2018" name="Plant J.">
        <title>The Sorghum bicolor reference genome: improved assembly, gene annotations, a transcriptome atlas, and signatures of genome organization.</title>
        <authorList>
            <person name="McCormick R.F."/>
            <person name="Truong S.K."/>
            <person name="Sreedasyam A."/>
            <person name="Jenkins J."/>
            <person name="Shu S."/>
            <person name="Sims D."/>
            <person name="Kennedy M."/>
            <person name="Amirebrahimi M."/>
            <person name="Weers B.D."/>
            <person name="McKinley B."/>
            <person name="Mattison A."/>
            <person name="Morishige D.T."/>
            <person name="Grimwood J."/>
            <person name="Schmutz J."/>
            <person name="Mullet J.E."/>
        </authorList>
    </citation>
    <scope>NUCLEOTIDE SEQUENCE [LARGE SCALE GENOMIC DNA]</scope>
    <source>
        <strain evidence="3">cv. BTx623</strain>
    </source>
</reference>
<dbReference type="Proteomes" id="UP000000768">
    <property type="component" value="Chromosome 2"/>
</dbReference>
<keyword evidence="3" id="KW-1185">Reference proteome</keyword>
<accession>A0A1W0W605</accession>
<feature type="transmembrane region" description="Helical" evidence="1">
    <location>
        <begin position="34"/>
        <end position="60"/>
    </location>
</feature>
<organism evidence="2 3">
    <name type="scientific">Sorghum bicolor</name>
    <name type="common">Sorghum</name>
    <name type="synonym">Sorghum vulgare</name>
    <dbReference type="NCBI Taxonomy" id="4558"/>
    <lineage>
        <taxon>Eukaryota</taxon>
        <taxon>Viridiplantae</taxon>
        <taxon>Streptophyta</taxon>
        <taxon>Embryophyta</taxon>
        <taxon>Tracheophyta</taxon>
        <taxon>Spermatophyta</taxon>
        <taxon>Magnoliopsida</taxon>
        <taxon>Liliopsida</taxon>
        <taxon>Poales</taxon>
        <taxon>Poaceae</taxon>
        <taxon>PACMAD clade</taxon>
        <taxon>Panicoideae</taxon>
        <taxon>Andropogonodae</taxon>
        <taxon>Andropogoneae</taxon>
        <taxon>Sorghinae</taxon>
        <taxon>Sorghum</taxon>
    </lineage>
</organism>
<keyword evidence="1" id="KW-0472">Membrane</keyword>
<evidence type="ECO:0000313" key="3">
    <source>
        <dbReference type="Proteomes" id="UP000000768"/>
    </source>
</evidence>
<keyword evidence="1" id="KW-0812">Transmembrane</keyword>
<reference evidence="2 3" key="1">
    <citation type="journal article" date="2009" name="Nature">
        <title>The Sorghum bicolor genome and the diversification of grasses.</title>
        <authorList>
            <person name="Paterson A.H."/>
            <person name="Bowers J.E."/>
            <person name="Bruggmann R."/>
            <person name="Dubchak I."/>
            <person name="Grimwood J."/>
            <person name="Gundlach H."/>
            <person name="Haberer G."/>
            <person name="Hellsten U."/>
            <person name="Mitros T."/>
            <person name="Poliakov A."/>
            <person name="Schmutz J."/>
            <person name="Spannagl M."/>
            <person name="Tang H."/>
            <person name="Wang X."/>
            <person name="Wicker T."/>
            <person name="Bharti A.K."/>
            <person name="Chapman J."/>
            <person name="Feltus F.A."/>
            <person name="Gowik U."/>
            <person name="Grigoriev I.V."/>
            <person name="Lyons E."/>
            <person name="Maher C.A."/>
            <person name="Martis M."/>
            <person name="Narechania A."/>
            <person name="Otillar R.P."/>
            <person name="Penning B.W."/>
            <person name="Salamov A.A."/>
            <person name="Wang Y."/>
            <person name="Zhang L."/>
            <person name="Carpita N.C."/>
            <person name="Freeling M."/>
            <person name="Gingle A.R."/>
            <person name="Hash C.T."/>
            <person name="Keller B."/>
            <person name="Klein P."/>
            <person name="Kresovich S."/>
            <person name="McCann M.C."/>
            <person name="Ming R."/>
            <person name="Peterson D.G."/>
            <person name="Mehboob-ur-Rahman"/>
            <person name="Ware D."/>
            <person name="Westhoff P."/>
            <person name="Mayer K.F."/>
            <person name="Messing J."/>
            <person name="Rokhsar D.S."/>
        </authorList>
    </citation>
    <scope>NUCLEOTIDE SEQUENCE [LARGE SCALE GENOMIC DNA]</scope>
    <source>
        <strain evidence="3">cv. BTx623</strain>
    </source>
</reference>
<protein>
    <submittedName>
        <fullName evidence="2">Uncharacterized protein</fullName>
    </submittedName>
</protein>
<dbReference type="EMBL" id="CM000761">
    <property type="protein sequence ID" value="OQU89781.1"/>
    <property type="molecule type" value="Genomic_DNA"/>
</dbReference>
<evidence type="ECO:0000313" key="2">
    <source>
        <dbReference type="EMBL" id="OQU89781.1"/>
    </source>
</evidence>
<gene>
    <name evidence="2" type="ORF">SORBI_3002G266250</name>
</gene>
<proteinExistence type="predicted"/>
<dbReference type="InParanoid" id="A0A1W0W605"/>
<dbReference type="Gramene" id="OQU89781">
    <property type="protein sequence ID" value="OQU89781"/>
    <property type="gene ID" value="SORBI_3002G266250"/>
</dbReference>
<name>A0A1W0W605_SORBI</name>
<evidence type="ECO:0000256" key="1">
    <source>
        <dbReference type="SAM" id="Phobius"/>
    </source>
</evidence>
<sequence length="70" mass="8007">MPMRLNGQIVRVDDSFGFGVLFRSPWPPYGTNVFFLQFLFFVLCLHAIPSPSVAVSIWRFGRGTLCQIQK</sequence>